<dbReference type="InterPro" id="IPR035965">
    <property type="entry name" value="PAS-like_dom_sf"/>
</dbReference>
<evidence type="ECO:0000313" key="9">
    <source>
        <dbReference type="EMBL" id="SNR54377.1"/>
    </source>
</evidence>
<dbReference type="GO" id="GO:0000155">
    <property type="term" value="F:phosphorelay sensor kinase activity"/>
    <property type="evidence" value="ECO:0007669"/>
    <property type="project" value="InterPro"/>
</dbReference>
<dbReference type="InterPro" id="IPR005467">
    <property type="entry name" value="His_kinase_dom"/>
</dbReference>
<feature type="domain" description="PAS" evidence="7">
    <location>
        <begin position="652"/>
        <end position="722"/>
    </location>
</feature>
<accession>A0A238X630</accession>
<dbReference type="InterPro" id="IPR003594">
    <property type="entry name" value="HATPase_dom"/>
</dbReference>
<dbReference type="Pfam" id="PF02518">
    <property type="entry name" value="HATPase_c"/>
    <property type="match status" value="1"/>
</dbReference>
<dbReference type="InterPro" id="IPR036890">
    <property type="entry name" value="HATPase_C_sf"/>
</dbReference>
<feature type="domain" description="PAC" evidence="8">
    <location>
        <begin position="471"/>
        <end position="526"/>
    </location>
</feature>
<gene>
    <name evidence="9" type="ORF">SAMN06269173_103529</name>
</gene>
<evidence type="ECO:0000256" key="2">
    <source>
        <dbReference type="ARBA" id="ARBA00012438"/>
    </source>
</evidence>
<dbReference type="InterPro" id="IPR052162">
    <property type="entry name" value="Sensor_kinase/Photoreceptor"/>
</dbReference>
<dbReference type="InterPro" id="IPR000700">
    <property type="entry name" value="PAS-assoc_C"/>
</dbReference>
<dbReference type="PRINTS" id="PR00344">
    <property type="entry name" value="BCTRLSENSOR"/>
</dbReference>
<dbReference type="Gene3D" id="1.10.287.130">
    <property type="match status" value="1"/>
</dbReference>
<dbReference type="FunFam" id="3.30.450.20:FF:000099">
    <property type="entry name" value="Sensory box sensor histidine kinase"/>
    <property type="match status" value="2"/>
</dbReference>
<dbReference type="EC" id="2.7.13.3" evidence="2"/>
<dbReference type="Gene3D" id="3.30.565.10">
    <property type="entry name" value="Histidine kinase-like ATPase, C-terminal domain"/>
    <property type="match status" value="1"/>
</dbReference>
<evidence type="ECO:0000256" key="4">
    <source>
        <dbReference type="ARBA" id="ARBA00022679"/>
    </source>
</evidence>
<dbReference type="InterPro" id="IPR013655">
    <property type="entry name" value="PAS_fold_3"/>
</dbReference>
<feature type="domain" description="PAC" evidence="8">
    <location>
        <begin position="599"/>
        <end position="651"/>
    </location>
</feature>
<feature type="domain" description="PAC" evidence="8">
    <location>
        <begin position="725"/>
        <end position="778"/>
    </location>
</feature>
<dbReference type="Gene3D" id="3.30.450.20">
    <property type="entry name" value="PAS domain"/>
    <property type="match status" value="6"/>
</dbReference>
<proteinExistence type="predicted"/>
<dbReference type="SMART" id="SM00091">
    <property type="entry name" value="PAS"/>
    <property type="match status" value="6"/>
</dbReference>
<dbReference type="SUPFAM" id="SSF47384">
    <property type="entry name" value="Homodimeric domain of signal transducing histidine kinase"/>
    <property type="match status" value="1"/>
</dbReference>
<feature type="domain" description="PAC" evidence="8">
    <location>
        <begin position="343"/>
        <end position="395"/>
    </location>
</feature>
<dbReference type="NCBIfam" id="TIGR00229">
    <property type="entry name" value="sensory_box"/>
    <property type="match status" value="4"/>
</dbReference>
<dbReference type="EMBL" id="FZNS01000003">
    <property type="protein sequence ID" value="SNR54377.1"/>
    <property type="molecule type" value="Genomic_DNA"/>
</dbReference>
<feature type="domain" description="PAS" evidence="7">
    <location>
        <begin position="4"/>
        <end position="79"/>
    </location>
</feature>
<dbReference type="Proteomes" id="UP000198310">
    <property type="component" value="Unassembled WGS sequence"/>
</dbReference>
<sequence>MSAEQVDFQLLFDSLPSPHLVLQPEGLTLVAYNDSMRVLLGGVGPEVLGQPITQVLDAGPAAFLHHPEWEQAVQEVVEQRKVRVLETQPALPGTDNGLAGRFWQLTLRPVAAPDGSLRYVLCRCLDVTEQRRAEQQERISHEGFTLLARATHDAIWDYDMRTGRIWRNELFTTLFGYPVTPENSTIDFWRSCLHPDDQPALENYLQILLTGTDTAATGEYRMRRADGSWAEVVDRFYIMRDAQGQPYRMLGAMQDVTQTHRTKRDLRQSLARFQVLANFIPQLVWAVNQTGQATYFNQRWQEYTGIDFTTPPPNFTWTHLLHPDDQVGATQGWQQALATGNDYEAEFRIRDQHGQYRWFLAQACPVRGTDGHIEQWFCTCTNIDDQKRTQLVLEEKDRQLQYIMGEVPAYIATLLGPEHVIGFANSNFRKLLGKQFQLGQSARTAYSALARQGLLELLDQVYATGQRVAGHERPVQVLTPINGKRRIYYFDFVCQPLFNEAGTVHGILVFAVDITDRALANRRAEAMDVKMRLMTDSLPQITVVTAPNGSVEYLSRQWFDYTGQTLADRNRCWQLALTAEDQRALRALLAHAATTGQVHTQELRLRRHDGEYRWHLGRLVPALDETGSVQRWYGSITDIHEQRLLSDELRRSEEQFRFLAESVPAIVWTARPDGQLDYLNSRWSLATGVPVEDTLREGWLHLLRPEQVAYTQQLFEQSMSTGQVLDMENSLRHVPTGLYRWYLHRAQPLRDASGAIVRWFGTTTDIDDYKRIQQHLEEKNAELIRTNQDLDSFVYTASHDLKQPINNMAGIFEELTRTAYFRDPDAVKLVAMFDKCLHQIYATIHDLSELVQVQKMRRGLTAELVNLAQLTQEVLLSIEEPLNSARAIVTTDFTAVPVVEFVRPNLQSVLYNLISNALKYAAPKRRLRIHLSTRLEEGHPVLLVQDNGLGIDLERFGSQMFQLFRRFHSHVEGSGLGLYLVNRIVESHGGHIVVESKVNEGTTFQVHLLPLGAHG</sequence>
<dbReference type="PROSITE" id="PS50109">
    <property type="entry name" value="HIS_KIN"/>
    <property type="match status" value="1"/>
</dbReference>
<dbReference type="Pfam" id="PF08448">
    <property type="entry name" value="PAS_4"/>
    <property type="match status" value="3"/>
</dbReference>
<dbReference type="InterPro" id="IPR001610">
    <property type="entry name" value="PAC"/>
</dbReference>
<dbReference type="InterPro" id="IPR003661">
    <property type="entry name" value="HisK_dim/P_dom"/>
</dbReference>
<dbReference type="SMART" id="SM00387">
    <property type="entry name" value="HATPase_c"/>
    <property type="match status" value="1"/>
</dbReference>
<reference evidence="10" key="1">
    <citation type="submission" date="2017-06" db="EMBL/GenBank/DDBJ databases">
        <authorList>
            <person name="Varghese N."/>
            <person name="Submissions S."/>
        </authorList>
    </citation>
    <scope>NUCLEOTIDE SEQUENCE [LARGE SCALE GENOMIC DNA]</scope>
    <source>
        <strain evidence="10">DSM 28041</strain>
    </source>
</reference>
<dbReference type="InterPro" id="IPR036097">
    <property type="entry name" value="HisK_dim/P_sf"/>
</dbReference>
<dbReference type="SUPFAM" id="SSF55874">
    <property type="entry name" value="ATPase domain of HSP90 chaperone/DNA topoisomerase II/histidine kinase"/>
    <property type="match status" value="1"/>
</dbReference>
<feature type="domain" description="PAC" evidence="8">
    <location>
        <begin position="216"/>
        <end position="268"/>
    </location>
</feature>
<comment type="catalytic activity">
    <reaction evidence="1">
        <text>ATP + protein L-histidine = ADP + protein N-phospho-L-histidine.</text>
        <dbReference type="EC" id="2.7.13.3"/>
    </reaction>
</comment>
<dbReference type="PROSITE" id="PS50112">
    <property type="entry name" value="PAS"/>
    <property type="match status" value="2"/>
</dbReference>
<dbReference type="CDD" id="cd00130">
    <property type="entry name" value="PAS"/>
    <property type="match status" value="4"/>
</dbReference>
<dbReference type="RefSeq" id="WP_089332488.1">
    <property type="nucleotide sequence ID" value="NZ_FZNS01000003.1"/>
</dbReference>
<dbReference type="InterPro" id="IPR013656">
    <property type="entry name" value="PAS_4"/>
</dbReference>
<dbReference type="CDD" id="cd00075">
    <property type="entry name" value="HATPase"/>
    <property type="match status" value="1"/>
</dbReference>
<dbReference type="Pfam" id="PF08447">
    <property type="entry name" value="PAS_3"/>
    <property type="match status" value="3"/>
</dbReference>
<evidence type="ECO:0000259" key="6">
    <source>
        <dbReference type="PROSITE" id="PS50109"/>
    </source>
</evidence>
<dbReference type="PROSITE" id="PS50113">
    <property type="entry name" value="PAC"/>
    <property type="match status" value="5"/>
</dbReference>
<evidence type="ECO:0000256" key="3">
    <source>
        <dbReference type="ARBA" id="ARBA00022553"/>
    </source>
</evidence>
<keyword evidence="3" id="KW-0597">Phosphoprotein</keyword>
<evidence type="ECO:0000259" key="7">
    <source>
        <dbReference type="PROSITE" id="PS50112"/>
    </source>
</evidence>
<dbReference type="CDD" id="cd00082">
    <property type="entry name" value="HisKA"/>
    <property type="match status" value="1"/>
</dbReference>
<name>A0A238X630_9BACT</name>
<protein>
    <recommendedName>
        <fullName evidence="2">histidine kinase</fullName>
        <ecNumber evidence="2">2.7.13.3</ecNumber>
    </recommendedName>
</protein>
<evidence type="ECO:0000256" key="5">
    <source>
        <dbReference type="ARBA" id="ARBA00022777"/>
    </source>
</evidence>
<dbReference type="PANTHER" id="PTHR43304">
    <property type="entry name" value="PHYTOCHROME-LIKE PROTEIN CPH1"/>
    <property type="match status" value="1"/>
</dbReference>
<feature type="domain" description="Histidine kinase" evidence="6">
    <location>
        <begin position="796"/>
        <end position="1008"/>
    </location>
</feature>
<dbReference type="AlphaFoldDB" id="A0A238X630"/>
<keyword evidence="4" id="KW-0808">Transferase</keyword>
<dbReference type="PANTHER" id="PTHR43304:SF1">
    <property type="entry name" value="PAC DOMAIN-CONTAINING PROTEIN"/>
    <property type="match status" value="1"/>
</dbReference>
<keyword evidence="5" id="KW-0418">Kinase</keyword>
<evidence type="ECO:0000256" key="1">
    <source>
        <dbReference type="ARBA" id="ARBA00000085"/>
    </source>
</evidence>
<dbReference type="InterPro" id="IPR000014">
    <property type="entry name" value="PAS"/>
</dbReference>
<organism evidence="9 10">
    <name type="scientific">Hymenobacter mucosus</name>
    <dbReference type="NCBI Taxonomy" id="1411120"/>
    <lineage>
        <taxon>Bacteria</taxon>
        <taxon>Pseudomonadati</taxon>
        <taxon>Bacteroidota</taxon>
        <taxon>Cytophagia</taxon>
        <taxon>Cytophagales</taxon>
        <taxon>Hymenobacteraceae</taxon>
        <taxon>Hymenobacter</taxon>
    </lineage>
</organism>
<dbReference type="SMART" id="SM00086">
    <property type="entry name" value="PAC"/>
    <property type="match status" value="5"/>
</dbReference>
<keyword evidence="10" id="KW-1185">Reference proteome</keyword>
<evidence type="ECO:0000313" key="10">
    <source>
        <dbReference type="Proteomes" id="UP000198310"/>
    </source>
</evidence>
<evidence type="ECO:0000259" key="8">
    <source>
        <dbReference type="PROSITE" id="PS50113"/>
    </source>
</evidence>
<dbReference type="SUPFAM" id="SSF55785">
    <property type="entry name" value="PYP-like sensor domain (PAS domain)"/>
    <property type="match status" value="6"/>
</dbReference>
<dbReference type="InterPro" id="IPR004358">
    <property type="entry name" value="Sig_transdc_His_kin-like_C"/>
</dbReference>